<accession>A0AAP2RCD4</accession>
<dbReference type="InterPro" id="IPR045886">
    <property type="entry name" value="ThiF/MoeB/HesA"/>
</dbReference>
<protein>
    <recommendedName>
        <fullName evidence="2">THIF-type NAD/FAD binding fold domain-containing protein</fullName>
    </recommendedName>
</protein>
<dbReference type="PANTHER" id="PTHR10953">
    <property type="entry name" value="UBIQUITIN-ACTIVATING ENZYME E1"/>
    <property type="match status" value="1"/>
</dbReference>
<keyword evidence="1" id="KW-0472">Membrane</keyword>
<name>A0AAP2RCD4_9EURY</name>
<dbReference type="GO" id="GO:0016779">
    <property type="term" value="F:nucleotidyltransferase activity"/>
    <property type="evidence" value="ECO:0007669"/>
    <property type="project" value="TreeGrafter"/>
</dbReference>
<evidence type="ECO:0000259" key="2">
    <source>
        <dbReference type="Pfam" id="PF00899"/>
    </source>
</evidence>
<dbReference type="GO" id="GO:0004792">
    <property type="term" value="F:thiosulfate-cyanide sulfurtransferase activity"/>
    <property type="evidence" value="ECO:0007669"/>
    <property type="project" value="TreeGrafter"/>
</dbReference>
<comment type="caution">
    <text evidence="3">The sequence shown here is derived from an EMBL/GenBank/DDBJ whole genome shotgun (WGS) entry which is preliminary data.</text>
</comment>
<dbReference type="SUPFAM" id="SSF69572">
    <property type="entry name" value="Activating enzymes of the ubiquitin-like proteins"/>
    <property type="match status" value="1"/>
</dbReference>
<keyword evidence="1" id="KW-1133">Transmembrane helix</keyword>
<organism evidence="3 4">
    <name type="scientific">Methanooceanicella nereidis</name>
    <dbReference type="NCBI Taxonomy" id="2052831"/>
    <lineage>
        <taxon>Archaea</taxon>
        <taxon>Methanobacteriati</taxon>
        <taxon>Methanobacteriota</taxon>
        <taxon>Stenosarchaea group</taxon>
        <taxon>Methanomicrobia</taxon>
        <taxon>Methanocellales</taxon>
        <taxon>Methanocellaceae</taxon>
        <taxon>Methanooceanicella</taxon>
    </lineage>
</organism>
<dbReference type="GO" id="GO:0008641">
    <property type="term" value="F:ubiquitin-like modifier activating enzyme activity"/>
    <property type="evidence" value="ECO:0007669"/>
    <property type="project" value="InterPro"/>
</dbReference>
<feature type="domain" description="THIF-type NAD/FAD binding fold" evidence="2">
    <location>
        <begin position="213"/>
        <end position="476"/>
    </location>
</feature>
<feature type="transmembrane region" description="Helical" evidence="1">
    <location>
        <begin position="228"/>
        <end position="250"/>
    </location>
</feature>
<dbReference type="Proteomes" id="UP001320159">
    <property type="component" value="Unassembled WGS sequence"/>
</dbReference>
<evidence type="ECO:0000313" key="4">
    <source>
        <dbReference type="Proteomes" id="UP001320159"/>
    </source>
</evidence>
<sequence>MECQRKYRKMMKSQQKFRVSSSKKQRKIDRNIRVVFPEPLYEAMSGSLINEEKASHECYILAQCGYKVDESKKNLTYMVKDLYIPGREDLLEQSSVTVTPKADFLEKIFSEAYENNSTIIEIHSHVDSKSPNFSWVDIDHGIDNGRFLRSCKIKFVMCVIGTEGFSIAEYDSDHDSLDLPKKAVISIMTRSGIKDVLPGETSTGSSIEISPVYDRQVLMWGKEGQERICNVCAGIVGLGGTGSVLLQMLARMGVKKFVLCDDDIIERSNLNRLPYTFNSDIGKKKIKAAQNYLKKLSKDIDTTLLNGKVQEHKEKLKGCDILFGCVDSEGARLILNEISLKYFIPYIDTGTEIFCRNADSGSNSLDMGGQVRVVIPSVTGCLECMGGIDKGKAEMDLLRPEEMNIREKTGYVNGTDITPVPSVISLNNMIASMAVQEFVDMVTGNGSRPKEYNYIKYDSVEPVLERMIFEKDPSCPMCGNGGILGAGDIKKQSRPRIKNIAGSG</sequence>
<dbReference type="PANTHER" id="PTHR10953:SF247">
    <property type="entry name" value="SLL6053 PROTEIN"/>
    <property type="match status" value="1"/>
</dbReference>
<proteinExistence type="predicted"/>
<dbReference type="EMBL" id="PGCK01000006">
    <property type="protein sequence ID" value="MCD1294964.1"/>
    <property type="molecule type" value="Genomic_DNA"/>
</dbReference>
<dbReference type="GO" id="GO:0005737">
    <property type="term" value="C:cytoplasm"/>
    <property type="evidence" value="ECO:0007669"/>
    <property type="project" value="TreeGrafter"/>
</dbReference>
<reference evidence="3 4" key="1">
    <citation type="submission" date="2017-11" db="EMBL/GenBank/DDBJ databases">
        <title>Isolation and Characterization of Family Methanocellaceae Species from Potential Methane Hydrate Area Offshore Southwestern Taiwan.</title>
        <authorList>
            <person name="Zhang W.-L."/>
            <person name="Chen W.-C."/>
            <person name="Lai M.-C."/>
            <person name="Chen S.-C."/>
        </authorList>
    </citation>
    <scope>NUCLEOTIDE SEQUENCE [LARGE SCALE GENOMIC DNA]</scope>
    <source>
        <strain evidence="3 4">CWC-04</strain>
    </source>
</reference>
<evidence type="ECO:0000313" key="3">
    <source>
        <dbReference type="EMBL" id="MCD1294964.1"/>
    </source>
</evidence>
<gene>
    <name evidence="3" type="ORF">CUJ83_08130</name>
</gene>
<dbReference type="InterPro" id="IPR035985">
    <property type="entry name" value="Ubiquitin-activating_enz"/>
</dbReference>
<dbReference type="Gene3D" id="3.40.50.720">
    <property type="entry name" value="NAD(P)-binding Rossmann-like Domain"/>
    <property type="match status" value="1"/>
</dbReference>
<dbReference type="Pfam" id="PF00899">
    <property type="entry name" value="ThiF"/>
    <property type="match status" value="1"/>
</dbReference>
<dbReference type="InterPro" id="IPR000594">
    <property type="entry name" value="ThiF_NAD_FAD-bd"/>
</dbReference>
<keyword evidence="4" id="KW-1185">Reference proteome</keyword>
<keyword evidence="1" id="KW-0812">Transmembrane</keyword>
<evidence type="ECO:0000256" key="1">
    <source>
        <dbReference type="SAM" id="Phobius"/>
    </source>
</evidence>
<dbReference type="AlphaFoldDB" id="A0AAP2RCD4"/>